<keyword evidence="1" id="KW-1133">Transmembrane helix</keyword>
<feature type="transmembrane region" description="Helical" evidence="1">
    <location>
        <begin position="7"/>
        <end position="27"/>
    </location>
</feature>
<organism evidence="2 3">
    <name type="scientific">Collybiopsis luxurians FD-317 M1</name>
    <dbReference type="NCBI Taxonomy" id="944289"/>
    <lineage>
        <taxon>Eukaryota</taxon>
        <taxon>Fungi</taxon>
        <taxon>Dikarya</taxon>
        <taxon>Basidiomycota</taxon>
        <taxon>Agaricomycotina</taxon>
        <taxon>Agaricomycetes</taxon>
        <taxon>Agaricomycetidae</taxon>
        <taxon>Agaricales</taxon>
        <taxon>Marasmiineae</taxon>
        <taxon>Omphalotaceae</taxon>
        <taxon>Collybiopsis</taxon>
        <taxon>Collybiopsis luxurians</taxon>
    </lineage>
</organism>
<dbReference type="AlphaFoldDB" id="A0A0D0BTC2"/>
<evidence type="ECO:0000313" key="2">
    <source>
        <dbReference type="EMBL" id="KIK52834.1"/>
    </source>
</evidence>
<feature type="transmembrane region" description="Helical" evidence="1">
    <location>
        <begin position="43"/>
        <end position="61"/>
    </location>
</feature>
<accession>A0A0D0BTC2</accession>
<dbReference type="HOGENOM" id="CLU_2606285_0_0_1"/>
<evidence type="ECO:0000313" key="3">
    <source>
        <dbReference type="Proteomes" id="UP000053593"/>
    </source>
</evidence>
<name>A0A0D0BTC2_9AGAR</name>
<evidence type="ECO:0000256" key="1">
    <source>
        <dbReference type="SAM" id="Phobius"/>
    </source>
</evidence>
<sequence>MLGHKPGGFRIPVTLLGWGILAFYRLLKQLFTEIPTAPPSPPIPLPPAFCTVSGVAMIWTLRTSISQIFREHACQFFRG</sequence>
<dbReference type="EMBL" id="KN834836">
    <property type="protein sequence ID" value="KIK52834.1"/>
    <property type="molecule type" value="Genomic_DNA"/>
</dbReference>
<keyword evidence="1" id="KW-0472">Membrane</keyword>
<dbReference type="Proteomes" id="UP000053593">
    <property type="component" value="Unassembled WGS sequence"/>
</dbReference>
<proteinExistence type="predicted"/>
<gene>
    <name evidence="2" type="ORF">GYMLUDRAFT_946394</name>
</gene>
<protein>
    <submittedName>
        <fullName evidence="2">Uncharacterized protein</fullName>
    </submittedName>
</protein>
<keyword evidence="1" id="KW-0812">Transmembrane</keyword>
<keyword evidence="3" id="KW-1185">Reference proteome</keyword>
<reference evidence="2 3" key="1">
    <citation type="submission" date="2014-04" db="EMBL/GenBank/DDBJ databases">
        <title>Evolutionary Origins and Diversification of the Mycorrhizal Mutualists.</title>
        <authorList>
            <consortium name="DOE Joint Genome Institute"/>
            <consortium name="Mycorrhizal Genomics Consortium"/>
            <person name="Kohler A."/>
            <person name="Kuo A."/>
            <person name="Nagy L.G."/>
            <person name="Floudas D."/>
            <person name="Copeland A."/>
            <person name="Barry K.W."/>
            <person name="Cichocki N."/>
            <person name="Veneault-Fourrey C."/>
            <person name="LaButti K."/>
            <person name="Lindquist E.A."/>
            <person name="Lipzen A."/>
            <person name="Lundell T."/>
            <person name="Morin E."/>
            <person name="Murat C."/>
            <person name="Riley R."/>
            <person name="Ohm R."/>
            <person name="Sun H."/>
            <person name="Tunlid A."/>
            <person name="Henrissat B."/>
            <person name="Grigoriev I.V."/>
            <person name="Hibbett D.S."/>
            <person name="Martin F."/>
        </authorList>
    </citation>
    <scope>NUCLEOTIDE SEQUENCE [LARGE SCALE GENOMIC DNA]</scope>
    <source>
        <strain evidence="2 3">FD-317 M1</strain>
    </source>
</reference>